<keyword evidence="2" id="KW-1185">Reference proteome</keyword>
<reference evidence="1 2" key="1">
    <citation type="submission" date="2016-09" db="EMBL/GenBank/DDBJ databases">
        <title>The draft genome of Dichanthelium oligosanthes: A C3 panicoid grass species.</title>
        <authorList>
            <person name="Studer A.J."/>
            <person name="Schnable J.C."/>
            <person name="Brutnell T.P."/>
        </authorList>
    </citation>
    <scope>NUCLEOTIDE SEQUENCE [LARGE SCALE GENOMIC DNA]</scope>
    <source>
        <strain evidence="2">cv. Kellogg 1175</strain>
        <tissue evidence="1">Leaf</tissue>
    </source>
</reference>
<gene>
    <name evidence="1" type="ORF">BAE44_0021816</name>
</gene>
<protein>
    <submittedName>
        <fullName evidence="1">Uncharacterized protein</fullName>
    </submittedName>
</protein>
<feature type="non-terminal residue" evidence="1">
    <location>
        <position position="1"/>
    </location>
</feature>
<dbReference type="EMBL" id="LWDX02060750">
    <property type="protein sequence ID" value="OEL17169.1"/>
    <property type="molecule type" value="Genomic_DNA"/>
</dbReference>
<accession>A0A1E5UWA7</accession>
<organism evidence="1 2">
    <name type="scientific">Dichanthelium oligosanthes</name>
    <dbReference type="NCBI Taxonomy" id="888268"/>
    <lineage>
        <taxon>Eukaryota</taxon>
        <taxon>Viridiplantae</taxon>
        <taxon>Streptophyta</taxon>
        <taxon>Embryophyta</taxon>
        <taxon>Tracheophyta</taxon>
        <taxon>Spermatophyta</taxon>
        <taxon>Magnoliopsida</taxon>
        <taxon>Liliopsida</taxon>
        <taxon>Poales</taxon>
        <taxon>Poaceae</taxon>
        <taxon>PACMAD clade</taxon>
        <taxon>Panicoideae</taxon>
        <taxon>Panicodae</taxon>
        <taxon>Paniceae</taxon>
        <taxon>Dichantheliinae</taxon>
        <taxon>Dichanthelium</taxon>
    </lineage>
</organism>
<dbReference type="Proteomes" id="UP000095767">
    <property type="component" value="Unassembled WGS sequence"/>
</dbReference>
<dbReference type="AlphaFoldDB" id="A0A1E5UWA7"/>
<sequence length="67" mass="7679">ANPTSQLCRCHQKSHTHLISNCSYARIVWNHVENWSQQQSLTMSGTVTNTKRCFKMLAAPLTRNGYK</sequence>
<proteinExistence type="predicted"/>
<name>A0A1E5UWA7_9POAL</name>
<comment type="caution">
    <text evidence="1">The sequence shown here is derived from an EMBL/GenBank/DDBJ whole genome shotgun (WGS) entry which is preliminary data.</text>
</comment>
<evidence type="ECO:0000313" key="2">
    <source>
        <dbReference type="Proteomes" id="UP000095767"/>
    </source>
</evidence>
<evidence type="ECO:0000313" key="1">
    <source>
        <dbReference type="EMBL" id="OEL17169.1"/>
    </source>
</evidence>